<reference evidence="2 3" key="1">
    <citation type="submission" date="2020-07" db="EMBL/GenBank/DDBJ databases">
        <title>Sequencing the genomes of 1000 actinobacteria strains.</title>
        <authorList>
            <person name="Klenk H.-P."/>
        </authorList>
    </citation>
    <scope>NUCLEOTIDE SEQUENCE [LARGE SCALE GENOMIC DNA]</scope>
    <source>
        <strain evidence="2 3">DSM 7487</strain>
    </source>
</reference>
<evidence type="ECO:0000313" key="2">
    <source>
        <dbReference type="EMBL" id="NYD20471.1"/>
    </source>
</evidence>
<gene>
    <name evidence="2" type="ORF">BJ968_000011</name>
</gene>
<keyword evidence="3" id="KW-1185">Reference proteome</keyword>
<feature type="region of interest" description="Disordered" evidence="1">
    <location>
        <begin position="1"/>
        <end position="40"/>
    </location>
</feature>
<dbReference type="Proteomes" id="UP000521922">
    <property type="component" value="Unassembled WGS sequence"/>
</dbReference>
<protein>
    <submittedName>
        <fullName evidence="2">Uncharacterized protein</fullName>
    </submittedName>
</protein>
<evidence type="ECO:0000256" key="1">
    <source>
        <dbReference type="SAM" id="MobiDB-lite"/>
    </source>
</evidence>
<dbReference type="EMBL" id="JACCBB010000001">
    <property type="protein sequence ID" value="NYD20471.1"/>
    <property type="molecule type" value="Genomic_DNA"/>
</dbReference>
<proteinExistence type="predicted"/>
<evidence type="ECO:0000313" key="3">
    <source>
        <dbReference type="Proteomes" id="UP000521922"/>
    </source>
</evidence>
<sequence length="40" mass="4522">MATASTSPRLRLVHRNTLGPVTRPARQDDLRGVRRRDVVP</sequence>
<feature type="compositionally biased region" description="Basic and acidic residues" evidence="1">
    <location>
        <begin position="25"/>
        <end position="40"/>
    </location>
</feature>
<comment type="caution">
    <text evidence="2">The sequence shown here is derived from an EMBL/GenBank/DDBJ whole genome shotgun (WGS) entry which is preliminary data.</text>
</comment>
<dbReference type="AlphaFoldDB" id="A0A7Y9DGM5"/>
<name>A0A7Y9DGM5_9ACTN</name>
<organism evidence="2 3">
    <name type="scientific">Kineococcus aurantiacus</name>
    <dbReference type="NCBI Taxonomy" id="37633"/>
    <lineage>
        <taxon>Bacteria</taxon>
        <taxon>Bacillati</taxon>
        <taxon>Actinomycetota</taxon>
        <taxon>Actinomycetes</taxon>
        <taxon>Kineosporiales</taxon>
        <taxon>Kineosporiaceae</taxon>
        <taxon>Kineococcus</taxon>
    </lineage>
</organism>
<accession>A0A7Y9DGM5</accession>
<dbReference type="RefSeq" id="WP_343077719.1">
    <property type="nucleotide sequence ID" value="NZ_BAAAGN010000002.1"/>
</dbReference>